<keyword evidence="3" id="KW-1185">Reference proteome</keyword>
<proteinExistence type="predicted"/>
<dbReference type="Gene3D" id="1.10.1200.10">
    <property type="entry name" value="ACP-like"/>
    <property type="match status" value="1"/>
</dbReference>
<feature type="domain" description="Carrier" evidence="1">
    <location>
        <begin position="6"/>
        <end position="90"/>
    </location>
</feature>
<dbReference type="InterPro" id="IPR009081">
    <property type="entry name" value="PP-bd_ACP"/>
</dbReference>
<sequence length="100" mass="10682">MGVEEGDILAEVANMLRAVLGEAADEDITMDTTFRHDLEMESIDIVALAGRLQARYGDAVNLAQFVAALDLESVRDLRVGQLVAFIAGALPEADPDKVPA</sequence>
<reference evidence="2 3" key="1">
    <citation type="submission" date="2023-08" db="EMBL/GenBank/DDBJ databases">
        <title>Phytohabitans sansha sp. nov., isolated from marine sediment.</title>
        <authorList>
            <person name="Zhao Y."/>
            <person name="Yi K."/>
        </authorList>
    </citation>
    <scope>NUCLEOTIDE SEQUENCE [LARGE SCALE GENOMIC DNA]</scope>
    <source>
        <strain evidence="2 3">ZYX-F-186</strain>
    </source>
</reference>
<accession>A0ABU0ZTS8</accession>
<dbReference type="Pfam" id="PF00550">
    <property type="entry name" value="PP-binding"/>
    <property type="match status" value="1"/>
</dbReference>
<dbReference type="RefSeq" id="WP_308717642.1">
    <property type="nucleotide sequence ID" value="NZ_JAVHUY010000055.1"/>
</dbReference>
<dbReference type="EMBL" id="JAVHUY010000055">
    <property type="protein sequence ID" value="MDQ7910392.1"/>
    <property type="molecule type" value="Genomic_DNA"/>
</dbReference>
<evidence type="ECO:0000313" key="2">
    <source>
        <dbReference type="EMBL" id="MDQ7910392.1"/>
    </source>
</evidence>
<comment type="caution">
    <text evidence="2">The sequence shown here is derived from an EMBL/GenBank/DDBJ whole genome shotgun (WGS) entry which is preliminary data.</text>
</comment>
<gene>
    <name evidence="2" type="ORF">RB614_38450</name>
</gene>
<protein>
    <submittedName>
        <fullName evidence="2">Acyl carrier protein</fullName>
    </submittedName>
</protein>
<dbReference type="SUPFAM" id="SSF47336">
    <property type="entry name" value="ACP-like"/>
    <property type="match status" value="1"/>
</dbReference>
<dbReference type="Proteomes" id="UP001230908">
    <property type="component" value="Unassembled WGS sequence"/>
</dbReference>
<organism evidence="2 3">
    <name type="scientific">Phytohabitans maris</name>
    <dbReference type="NCBI Taxonomy" id="3071409"/>
    <lineage>
        <taxon>Bacteria</taxon>
        <taxon>Bacillati</taxon>
        <taxon>Actinomycetota</taxon>
        <taxon>Actinomycetes</taxon>
        <taxon>Micromonosporales</taxon>
        <taxon>Micromonosporaceae</taxon>
    </lineage>
</organism>
<dbReference type="InterPro" id="IPR036736">
    <property type="entry name" value="ACP-like_sf"/>
</dbReference>
<evidence type="ECO:0000259" key="1">
    <source>
        <dbReference type="PROSITE" id="PS50075"/>
    </source>
</evidence>
<name>A0ABU0ZTS8_9ACTN</name>
<evidence type="ECO:0000313" key="3">
    <source>
        <dbReference type="Proteomes" id="UP001230908"/>
    </source>
</evidence>
<dbReference type="PROSITE" id="PS50075">
    <property type="entry name" value="CARRIER"/>
    <property type="match status" value="1"/>
</dbReference>